<dbReference type="AlphaFoldDB" id="A0AAV0SC58"/>
<dbReference type="Proteomes" id="UP001154282">
    <property type="component" value="Unassembled WGS sequence"/>
</dbReference>
<protein>
    <submittedName>
        <fullName evidence="2">Uncharacterized protein</fullName>
    </submittedName>
</protein>
<accession>A0AAV0SC58</accession>
<reference evidence="2" key="1">
    <citation type="submission" date="2022-08" db="EMBL/GenBank/DDBJ databases">
        <authorList>
            <person name="Gutierrez-Valencia J."/>
        </authorList>
    </citation>
    <scope>NUCLEOTIDE SEQUENCE</scope>
</reference>
<dbReference type="EMBL" id="CAMGYJ010000011">
    <property type="protein sequence ID" value="CAI0629203.1"/>
    <property type="molecule type" value="Genomic_DNA"/>
</dbReference>
<evidence type="ECO:0000256" key="1">
    <source>
        <dbReference type="SAM" id="MobiDB-lite"/>
    </source>
</evidence>
<organism evidence="2 3">
    <name type="scientific">Linum tenue</name>
    <dbReference type="NCBI Taxonomy" id="586396"/>
    <lineage>
        <taxon>Eukaryota</taxon>
        <taxon>Viridiplantae</taxon>
        <taxon>Streptophyta</taxon>
        <taxon>Embryophyta</taxon>
        <taxon>Tracheophyta</taxon>
        <taxon>Spermatophyta</taxon>
        <taxon>Magnoliopsida</taxon>
        <taxon>eudicotyledons</taxon>
        <taxon>Gunneridae</taxon>
        <taxon>Pentapetalae</taxon>
        <taxon>rosids</taxon>
        <taxon>fabids</taxon>
        <taxon>Malpighiales</taxon>
        <taxon>Linaceae</taxon>
        <taxon>Linum</taxon>
    </lineage>
</organism>
<gene>
    <name evidence="2" type="ORF">LITE_LOCUS51921</name>
</gene>
<keyword evidence="3" id="KW-1185">Reference proteome</keyword>
<feature type="region of interest" description="Disordered" evidence="1">
    <location>
        <begin position="1"/>
        <end position="26"/>
    </location>
</feature>
<name>A0AAV0SC58_9ROSI</name>
<sequence length="90" mass="10088">MSSGYSDRCRFAQRRQRPKTSSFANAPVLPFSSTSFRRPLLSHEEPGCRPSPYSSTIMSIGNGLRSAPFKRSPCDHIYLKSSNVFLCVVE</sequence>
<comment type="caution">
    <text evidence="2">The sequence shown here is derived from an EMBL/GenBank/DDBJ whole genome shotgun (WGS) entry which is preliminary data.</text>
</comment>
<evidence type="ECO:0000313" key="2">
    <source>
        <dbReference type="EMBL" id="CAI0629203.1"/>
    </source>
</evidence>
<evidence type="ECO:0000313" key="3">
    <source>
        <dbReference type="Proteomes" id="UP001154282"/>
    </source>
</evidence>
<proteinExistence type="predicted"/>